<name>A0A0C3AR95_SERVB</name>
<feature type="non-terminal residue" evidence="1">
    <location>
        <position position="387"/>
    </location>
</feature>
<organism evidence="1 2">
    <name type="scientific">Serendipita vermifera MAFF 305830</name>
    <dbReference type="NCBI Taxonomy" id="933852"/>
    <lineage>
        <taxon>Eukaryota</taxon>
        <taxon>Fungi</taxon>
        <taxon>Dikarya</taxon>
        <taxon>Basidiomycota</taxon>
        <taxon>Agaricomycotina</taxon>
        <taxon>Agaricomycetes</taxon>
        <taxon>Sebacinales</taxon>
        <taxon>Serendipitaceae</taxon>
        <taxon>Serendipita</taxon>
    </lineage>
</organism>
<feature type="non-terminal residue" evidence="1">
    <location>
        <position position="1"/>
    </location>
</feature>
<dbReference type="Proteomes" id="UP000054097">
    <property type="component" value="Unassembled WGS sequence"/>
</dbReference>
<dbReference type="EMBL" id="KN824371">
    <property type="protein sequence ID" value="KIM21791.1"/>
    <property type="molecule type" value="Genomic_DNA"/>
</dbReference>
<keyword evidence="2" id="KW-1185">Reference proteome</keyword>
<gene>
    <name evidence="1" type="ORF">M408DRAFT_53572</name>
</gene>
<evidence type="ECO:0000313" key="2">
    <source>
        <dbReference type="Proteomes" id="UP000054097"/>
    </source>
</evidence>
<dbReference type="OrthoDB" id="3252054at2759"/>
<evidence type="ECO:0000313" key="1">
    <source>
        <dbReference type="EMBL" id="KIM21791.1"/>
    </source>
</evidence>
<sequence length="387" mass="43802">GVGDLNLDVPSLQAYSLVSRSWRTESQHLLFHQANFTSMRRFMRIRTGMKASPAVTAHVRVLSLGIGQNYQTHVQGTELPDIMGMFPYLYELRLHLDRPAALPMRTIQQLSSPQTPPISALRITLGTIESPDFLLQLLQVPWPLQYLSISQPHSLATDAPCITAKGLHEQTPPSWKLTEYRTDAFSGWEAVLEWVVLYSLETLTILHMPPAPQNVILTLVSPRLRSLNLVYDPTSPNNAFDGMESYPPFPELQELTLTNAVLTPGQKKYQSIPFSVCHFGTTLRIKLRNMIEICPTIPMRMETITVHYDGNLGYGWKDMVQDYVNLDGRLKMKRRLAEYPPMVPFHDVPRDDTWLAKRAMDAAVADRVVPSTPPPATPKLLRMLFSC</sequence>
<reference evidence="1 2" key="1">
    <citation type="submission" date="2014-04" db="EMBL/GenBank/DDBJ databases">
        <authorList>
            <consortium name="DOE Joint Genome Institute"/>
            <person name="Kuo A."/>
            <person name="Zuccaro A."/>
            <person name="Kohler A."/>
            <person name="Nagy L.G."/>
            <person name="Floudas D."/>
            <person name="Copeland A."/>
            <person name="Barry K.W."/>
            <person name="Cichocki N."/>
            <person name="Veneault-Fourrey C."/>
            <person name="LaButti K."/>
            <person name="Lindquist E.A."/>
            <person name="Lipzen A."/>
            <person name="Lundell T."/>
            <person name="Morin E."/>
            <person name="Murat C."/>
            <person name="Sun H."/>
            <person name="Tunlid A."/>
            <person name="Henrissat B."/>
            <person name="Grigoriev I.V."/>
            <person name="Hibbett D.S."/>
            <person name="Martin F."/>
            <person name="Nordberg H.P."/>
            <person name="Cantor M.N."/>
            <person name="Hua S.X."/>
        </authorList>
    </citation>
    <scope>NUCLEOTIDE SEQUENCE [LARGE SCALE GENOMIC DNA]</scope>
    <source>
        <strain evidence="1 2">MAFF 305830</strain>
    </source>
</reference>
<accession>A0A0C3AR95</accession>
<reference evidence="2" key="2">
    <citation type="submission" date="2015-01" db="EMBL/GenBank/DDBJ databases">
        <title>Evolutionary Origins and Diversification of the Mycorrhizal Mutualists.</title>
        <authorList>
            <consortium name="DOE Joint Genome Institute"/>
            <consortium name="Mycorrhizal Genomics Consortium"/>
            <person name="Kohler A."/>
            <person name="Kuo A."/>
            <person name="Nagy L.G."/>
            <person name="Floudas D."/>
            <person name="Copeland A."/>
            <person name="Barry K.W."/>
            <person name="Cichocki N."/>
            <person name="Veneault-Fourrey C."/>
            <person name="LaButti K."/>
            <person name="Lindquist E.A."/>
            <person name="Lipzen A."/>
            <person name="Lundell T."/>
            <person name="Morin E."/>
            <person name="Murat C."/>
            <person name="Riley R."/>
            <person name="Ohm R."/>
            <person name="Sun H."/>
            <person name="Tunlid A."/>
            <person name="Henrissat B."/>
            <person name="Grigoriev I.V."/>
            <person name="Hibbett D.S."/>
            <person name="Martin F."/>
        </authorList>
    </citation>
    <scope>NUCLEOTIDE SEQUENCE [LARGE SCALE GENOMIC DNA]</scope>
    <source>
        <strain evidence="2">MAFF 305830</strain>
    </source>
</reference>
<protein>
    <recommendedName>
        <fullName evidence="3">F-box domain-containing protein</fullName>
    </recommendedName>
</protein>
<proteinExistence type="predicted"/>
<evidence type="ECO:0008006" key="3">
    <source>
        <dbReference type="Google" id="ProtNLM"/>
    </source>
</evidence>
<dbReference type="AlphaFoldDB" id="A0A0C3AR95"/>
<dbReference type="HOGENOM" id="CLU_714891_0_0_1"/>